<evidence type="ECO:0000256" key="1">
    <source>
        <dbReference type="ARBA" id="ARBA00002254"/>
    </source>
</evidence>
<dbReference type="InterPro" id="IPR005503">
    <property type="entry name" value="FliL"/>
</dbReference>
<dbReference type="Proteomes" id="UP000092498">
    <property type="component" value="Chromosome"/>
</dbReference>
<dbReference type="PANTHER" id="PTHR35091">
    <property type="entry name" value="FLAGELLAR PROTEIN FLIL"/>
    <property type="match status" value="1"/>
</dbReference>
<name>A0A1B1ALB3_9PROT</name>
<dbReference type="OrthoDB" id="7304620at2"/>
<keyword evidence="7 10" id="KW-0283">Flagellar rotation</keyword>
<dbReference type="EMBL" id="CP013244">
    <property type="protein sequence ID" value="ANP47347.1"/>
    <property type="molecule type" value="Genomic_DNA"/>
</dbReference>
<keyword evidence="9 10" id="KW-0472">Membrane</keyword>
<feature type="region of interest" description="Disordered" evidence="11">
    <location>
        <begin position="1"/>
        <end position="40"/>
    </location>
</feature>
<keyword evidence="5 10" id="KW-0145">Chemotaxis</keyword>
<dbReference type="InParanoid" id="A0A1B1ALB3"/>
<evidence type="ECO:0000256" key="6">
    <source>
        <dbReference type="ARBA" id="ARBA00022692"/>
    </source>
</evidence>
<evidence type="ECO:0000256" key="8">
    <source>
        <dbReference type="ARBA" id="ARBA00022989"/>
    </source>
</evidence>
<dbReference type="GO" id="GO:0006935">
    <property type="term" value="P:chemotaxis"/>
    <property type="evidence" value="ECO:0007669"/>
    <property type="project" value="UniProtKB-KW"/>
</dbReference>
<evidence type="ECO:0000256" key="11">
    <source>
        <dbReference type="SAM" id="MobiDB-lite"/>
    </source>
</evidence>
<dbReference type="KEGG" id="cbot:ATE48_16210"/>
<comment type="subcellular location">
    <subcellularLocation>
        <location evidence="10">Cell inner membrane</location>
    </subcellularLocation>
    <subcellularLocation>
        <location evidence="2">Cell membrane</location>
        <topology evidence="2">Single-pass membrane protein</topology>
    </subcellularLocation>
</comment>
<dbReference type="GO" id="GO:0071978">
    <property type="term" value="P:bacterial-type flagellum-dependent swarming motility"/>
    <property type="evidence" value="ECO:0007669"/>
    <property type="project" value="TreeGrafter"/>
</dbReference>
<keyword evidence="6 10" id="KW-0812">Transmembrane</keyword>
<dbReference type="PANTHER" id="PTHR35091:SF2">
    <property type="entry name" value="FLAGELLAR PROTEIN FLIL"/>
    <property type="match status" value="1"/>
</dbReference>
<evidence type="ECO:0000256" key="2">
    <source>
        <dbReference type="ARBA" id="ARBA00004162"/>
    </source>
</evidence>
<keyword evidence="4" id="KW-1003">Cell membrane</keyword>
<keyword evidence="8 10" id="KW-1133">Transmembrane helix</keyword>
<dbReference type="GO" id="GO:0009425">
    <property type="term" value="C:bacterial-type flagellum basal body"/>
    <property type="evidence" value="ECO:0007669"/>
    <property type="project" value="InterPro"/>
</dbReference>
<evidence type="ECO:0000313" key="13">
    <source>
        <dbReference type="Proteomes" id="UP000092498"/>
    </source>
</evidence>
<dbReference type="Pfam" id="PF03748">
    <property type="entry name" value="FliL"/>
    <property type="match status" value="1"/>
</dbReference>
<feature type="transmembrane region" description="Helical" evidence="10">
    <location>
        <begin position="49"/>
        <end position="72"/>
    </location>
</feature>
<gene>
    <name evidence="12" type="ORF">ATE48_16210</name>
</gene>
<sequence>MFGKGKKKKGEKPEAEEAEGAAPPSEGGEGAEGAEGEGGAKKKMSGKKLVLFIILPAVLVLGGGGAAAFLLLGGGGGEQHAEANAGHEKAKGGHGGEAEGAGEAVPGPNGTTIMHGDNVVFVTLPEMLVNIQGPEGRPAYLKLTLTLEAPDDATVTALGEHIPRVTDQFNGFLRELRTEDLAGSAGAYRLRLELLRRVNLVIAPLRVNAVLIEEMLVQ</sequence>
<comment type="similarity">
    <text evidence="3 10">Belongs to the FliL family.</text>
</comment>
<evidence type="ECO:0000256" key="5">
    <source>
        <dbReference type="ARBA" id="ARBA00022500"/>
    </source>
</evidence>
<feature type="compositionally biased region" description="Basic and acidic residues" evidence="11">
    <location>
        <begin position="79"/>
        <end position="97"/>
    </location>
</feature>
<evidence type="ECO:0000256" key="3">
    <source>
        <dbReference type="ARBA" id="ARBA00008281"/>
    </source>
</evidence>
<evidence type="ECO:0000313" key="12">
    <source>
        <dbReference type="EMBL" id="ANP47347.1"/>
    </source>
</evidence>
<evidence type="ECO:0000256" key="4">
    <source>
        <dbReference type="ARBA" id="ARBA00022475"/>
    </source>
</evidence>
<protein>
    <recommendedName>
        <fullName evidence="10">Flagellar protein FliL</fullName>
    </recommendedName>
</protein>
<evidence type="ECO:0000256" key="10">
    <source>
        <dbReference type="RuleBase" id="RU364125"/>
    </source>
</evidence>
<dbReference type="GO" id="GO:0005886">
    <property type="term" value="C:plasma membrane"/>
    <property type="evidence" value="ECO:0007669"/>
    <property type="project" value="UniProtKB-SubCell"/>
</dbReference>
<organism evidence="12 13">
    <name type="scientific">Candidatus Viadribacter manganicus</name>
    <dbReference type="NCBI Taxonomy" id="1759059"/>
    <lineage>
        <taxon>Bacteria</taxon>
        <taxon>Pseudomonadati</taxon>
        <taxon>Pseudomonadota</taxon>
        <taxon>Alphaproteobacteria</taxon>
        <taxon>Hyphomonadales</taxon>
        <taxon>Hyphomonadaceae</taxon>
        <taxon>Candidatus Viadribacter</taxon>
    </lineage>
</organism>
<feature type="compositionally biased region" description="Basic residues" evidence="11">
    <location>
        <begin position="1"/>
        <end position="10"/>
    </location>
</feature>
<evidence type="ECO:0000256" key="9">
    <source>
        <dbReference type="ARBA" id="ARBA00023136"/>
    </source>
</evidence>
<reference evidence="12 13" key="1">
    <citation type="submission" date="2015-11" db="EMBL/GenBank/DDBJ databases">
        <title>Whole-Genome Sequence of Candidatus Oderbacter manganicum from the National Park Lower Oder Valley, Germany.</title>
        <authorList>
            <person name="Braun B."/>
            <person name="Liere K."/>
            <person name="Szewzyk U."/>
        </authorList>
    </citation>
    <scope>NUCLEOTIDE SEQUENCE [LARGE SCALE GENOMIC DNA]</scope>
    <source>
        <strain evidence="12 13">OTSz_A_272</strain>
    </source>
</reference>
<feature type="region of interest" description="Disordered" evidence="11">
    <location>
        <begin position="76"/>
        <end position="109"/>
    </location>
</feature>
<evidence type="ECO:0000256" key="7">
    <source>
        <dbReference type="ARBA" id="ARBA00022779"/>
    </source>
</evidence>
<proteinExistence type="inferred from homology"/>
<dbReference type="STRING" id="1759059.ATE48_16210"/>
<feature type="compositionally biased region" description="Gly residues" evidence="11">
    <location>
        <begin position="27"/>
        <end position="37"/>
    </location>
</feature>
<accession>A0A1B1ALB3</accession>
<dbReference type="AlphaFoldDB" id="A0A1B1ALB3"/>
<dbReference type="RefSeq" id="WP_066773315.1">
    <property type="nucleotide sequence ID" value="NZ_CP013244.1"/>
</dbReference>
<keyword evidence="10" id="KW-0997">Cell inner membrane</keyword>
<comment type="function">
    <text evidence="1 10">Controls the rotational direction of flagella during chemotaxis.</text>
</comment>
<keyword evidence="13" id="KW-1185">Reference proteome</keyword>